<feature type="compositionally biased region" description="Basic and acidic residues" evidence="1">
    <location>
        <begin position="130"/>
        <end position="141"/>
    </location>
</feature>
<evidence type="ECO:0000313" key="3">
    <source>
        <dbReference type="Proteomes" id="UP000011115"/>
    </source>
</evidence>
<dbReference type="HOGENOM" id="CLU_1716476_0_0_1"/>
<evidence type="ECO:0000313" key="2">
    <source>
        <dbReference type="EnsemblPlants" id="PGSC0003DMT400018610"/>
    </source>
</evidence>
<evidence type="ECO:0000256" key="1">
    <source>
        <dbReference type="SAM" id="MobiDB-lite"/>
    </source>
</evidence>
<dbReference type="InParanoid" id="M1AAX3"/>
<reference evidence="3" key="1">
    <citation type="journal article" date="2011" name="Nature">
        <title>Genome sequence and analysis of the tuber crop potato.</title>
        <authorList>
            <consortium name="The Potato Genome Sequencing Consortium"/>
        </authorList>
    </citation>
    <scope>NUCLEOTIDE SEQUENCE [LARGE SCALE GENOMIC DNA]</scope>
    <source>
        <strain evidence="3">cv. DM1-3 516 R44</strain>
    </source>
</reference>
<dbReference type="Proteomes" id="UP000011115">
    <property type="component" value="Unassembled WGS sequence"/>
</dbReference>
<dbReference type="EnsemblPlants" id="PGSC0003DMT400018610">
    <property type="protein sequence ID" value="PGSC0003DMT400018610"/>
    <property type="gene ID" value="PGSC0003DMG400007220"/>
</dbReference>
<keyword evidence="3" id="KW-1185">Reference proteome</keyword>
<proteinExistence type="predicted"/>
<protein>
    <submittedName>
        <fullName evidence="2">Uncharacterized protein</fullName>
    </submittedName>
</protein>
<accession>M1AAX3</accession>
<feature type="region of interest" description="Disordered" evidence="1">
    <location>
        <begin position="119"/>
        <end position="153"/>
    </location>
</feature>
<organism evidence="2 3">
    <name type="scientific">Solanum tuberosum</name>
    <name type="common">Potato</name>
    <dbReference type="NCBI Taxonomy" id="4113"/>
    <lineage>
        <taxon>Eukaryota</taxon>
        <taxon>Viridiplantae</taxon>
        <taxon>Streptophyta</taxon>
        <taxon>Embryophyta</taxon>
        <taxon>Tracheophyta</taxon>
        <taxon>Spermatophyta</taxon>
        <taxon>Magnoliopsida</taxon>
        <taxon>eudicotyledons</taxon>
        <taxon>Gunneridae</taxon>
        <taxon>Pentapetalae</taxon>
        <taxon>asterids</taxon>
        <taxon>lamiids</taxon>
        <taxon>Solanales</taxon>
        <taxon>Solanaceae</taxon>
        <taxon>Solanoideae</taxon>
        <taxon>Solaneae</taxon>
        <taxon>Solanum</taxon>
    </lineage>
</organism>
<sequence>MVVVCGSPLQPLPKPSSENRLSLDLRTDPRSVGQTTVCGLCPWIEAPFTQPLTQMTADQHGSSFDPRSVGLTVGEDNLILFPTPPSLLKSDLRVKGYVHFSEALLGRLDLRLQPTDRRLTYGPEVPMNSPRREDKRYEMGRQVRNAEQGARFA</sequence>
<reference evidence="2" key="2">
    <citation type="submission" date="2015-06" db="UniProtKB">
        <authorList>
            <consortium name="EnsemblPlants"/>
        </authorList>
    </citation>
    <scope>IDENTIFICATION</scope>
    <source>
        <strain evidence="2">DM1-3 516 R44</strain>
    </source>
</reference>
<name>M1AAX3_SOLTU</name>
<dbReference type="Gramene" id="PGSC0003DMT400018610">
    <property type="protein sequence ID" value="PGSC0003DMT400018610"/>
    <property type="gene ID" value="PGSC0003DMG400007220"/>
</dbReference>
<dbReference type="AlphaFoldDB" id="M1AAX3"/>
<dbReference type="PaxDb" id="4113-PGSC0003DMT400018610"/>